<dbReference type="GeneID" id="80802576"/>
<dbReference type="OrthoDB" id="7028793at2"/>
<keyword evidence="2" id="KW-1185">Reference proteome</keyword>
<dbReference type="EMBL" id="PDEA01000001">
    <property type="protein sequence ID" value="PEH90274.1"/>
    <property type="molecule type" value="Genomic_DNA"/>
</dbReference>
<dbReference type="RefSeq" id="WP_083520307.1">
    <property type="nucleotide sequence ID" value="NZ_PDEA01000001.1"/>
</dbReference>
<organism evidence="1 2">
    <name type="scientific">Comamonas terrigena</name>
    <dbReference type="NCBI Taxonomy" id="32013"/>
    <lineage>
        <taxon>Bacteria</taxon>
        <taxon>Pseudomonadati</taxon>
        <taxon>Pseudomonadota</taxon>
        <taxon>Betaproteobacteria</taxon>
        <taxon>Burkholderiales</taxon>
        <taxon>Comamonadaceae</taxon>
        <taxon>Comamonas</taxon>
    </lineage>
</organism>
<proteinExistence type="predicted"/>
<dbReference type="Proteomes" id="UP000220246">
    <property type="component" value="Unassembled WGS sequence"/>
</dbReference>
<evidence type="ECO:0000313" key="2">
    <source>
        <dbReference type="Proteomes" id="UP000220246"/>
    </source>
</evidence>
<evidence type="ECO:0000313" key="1">
    <source>
        <dbReference type="EMBL" id="PEH90274.1"/>
    </source>
</evidence>
<gene>
    <name evidence="1" type="ORF">CRM82_18275</name>
</gene>
<reference evidence="2" key="1">
    <citation type="submission" date="2017-09" db="EMBL/GenBank/DDBJ databases">
        <title>FDA dAtabase for Regulatory Grade micrObial Sequences (FDA-ARGOS): Supporting development and validation of Infectious Disease Dx tests.</title>
        <authorList>
            <person name="Minogue T."/>
            <person name="Wolcott M."/>
            <person name="Wasieloski L."/>
            <person name="Aguilar W."/>
            <person name="Moore D."/>
            <person name="Tallon L."/>
            <person name="Sadzewicz L."/>
            <person name="Ott S."/>
            <person name="Zhao X."/>
            <person name="Nagaraj S."/>
            <person name="Vavikolanu K."/>
            <person name="Aluvathingal J."/>
            <person name="Nadendla S."/>
            <person name="Sichtig H."/>
        </authorList>
    </citation>
    <scope>NUCLEOTIDE SEQUENCE [LARGE SCALE GENOMIC DNA]</scope>
    <source>
        <strain evidence="2">FDAARGOS_394</strain>
    </source>
</reference>
<protein>
    <submittedName>
        <fullName evidence="1">Uncharacterized protein</fullName>
    </submittedName>
</protein>
<comment type="caution">
    <text evidence="1">The sequence shown here is derived from an EMBL/GenBank/DDBJ whole genome shotgun (WGS) entry which is preliminary data.</text>
</comment>
<name>A0A2A7UYF5_COMTR</name>
<dbReference type="STRING" id="1219032.GCA_001515545_01015"/>
<accession>A0A2A7UYF5</accession>
<dbReference type="AlphaFoldDB" id="A0A2A7UYF5"/>
<sequence>MTINLDVLITTPEDYVDMKAGLDTLQGLSDGVRCISESILTGEVPKRMSHKDKIRTSLKRNFKGSYGQIFSIDVYDDELLKKYKKIGAAPFIELISYFLKESVYLDGGDLSSKADKVLENLGYKSEEIIEQLRTTALENIHQISMKFDHNVVLRHRKSRESQIPIAYFDEETAKSIKPIYGKNVIDLTVGITRFNIHTGNGRLQLLDHDETVSFGFAGKYKEMEFHEKKIFSENLNKNNGILPQYWEYMKVSALPVELPGGKIIKYILRKYNE</sequence>